<dbReference type="RefSeq" id="XP_031012578.1">
    <property type="nucleotide sequence ID" value="XM_031163321.1"/>
</dbReference>
<feature type="signal peptide" evidence="1">
    <location>
        <begin position="1"/>
        <end position="17"/>
    </location>
</feature>
<name>A0A366R1P3_9HYPO</name>
<evidence type="ECO:0000313" key="3">
    <source>
        <dbReference type="Proteomes" id="UP000253153"/>
    </source>
</evidence>
<dbReference type="AlphaFoldDB" id="A0A366R1P3"/>
<evidence type="ECO:0000313" key="2">
    <source>
        <dbReference type="EMBL" id="RBR11039.1"/>
    </source>
</evidence>
<comment type="caution">
    <text evidence="2">The sequence shown here is derived from an EMBL/GenBank/DDBJ whole genome shotgun (WGS) entry which is preliminary data.</text>
</comment>
<dbReference type="EMBL" id="QKXC01000225">
    <property type="protein sequence ID" value="RBR11039.1"/>
    <property type="molecule type" value="Genomic_DNA"/>
</dbReference>
<gene>
    <name evidence="2" type="ORF">FIESC28_09184</name>
</gene>
<dbReference type="Proteomes" id="UP000253153">
    <property type="component" value="Unassembled WGS sequence"/>
</dbReference>
<dbReference type="GeneID" id="41998617"/>
<reference evidence="2 3" key="1">
    <citation type="submission" date="2018-06" db="EMBL/GenBank/DDBJ databases">
        <title>Fusarium incarnatum-equiseti species complex species 28.</title>
        <authorList>
            <person name="Gardiner D.M."/>
        </authorList>
    </citation>
    <scope>NUCLEOTIDE SEQUENCE [LARGE SCALE GENOMIC DNA]</scope>
    <source>
        <strain evidence="2 3">FIESC_28</strain>
    </source>
</reference>
<organism evidence="2 3">
    <name type="scientific">Fusarium coffeatum</name>
    <dbReference type="NCBI Taxonomy" id="231269"/>
    <lineage>
        <taxon>Eukaryota</taxon>
        <taxon>Fungi</taxon>
        <taxon>Dikarya</taxon>
        <taxon>Ascomycota</taxon>
        <taxon>Pezizomycotina</taxon>
        <taxon>Sordariomycetes</taxon>
        <taxon>Hypocreomycetidae</taxon>
        <taxon>Hypocreales</taxon>
        <taxon>Nectriaceae</taxon>
        <taxon>Fusarium</taxon>
        <taxon>Fusarium incarnatum-equiseti species complex</taxon>
    </lineage>
</organism>
<evidence type="ECO:0008006" key="4">
    <source>
        <dbReference type="Google" id="ProtNLM"/>
    </source>
</evidence>
<accession>A0A366R1P3</accession>
<keyword evidence="1" id="KW-0732">Signal</keyword>
<sequence length="138" mass="15617">MLSKTFFMTLLALGVSAAPLDAEVQKDNLDKRCDWNDLHGQISCGYFSVIMSFDDIKVRGDGWSEKFKIDCSREWSSLSIPRLPWTIEFHPGNACDGTNYDNMWIKYADTTLDIPSDTRCGAVGKNNVLRRCIIADKK</sequence>
<evidence type="ECO:0000256" key="1">
    <source>
        <dbReference type="SAM" id="SignalP"/>
    </source>
</evidence>
<protein>
    <recommendedName>
        <fullName evidence="4">Cyanovirin-N domain-containing protein</fullName>
    </recommendedName>
</protein>
<keyword evidence="3" id="KW-1185">Reference proteome</keyword>
<feature type="chain" id="PRO_5016620582" description="Cyanovirin-N domain-containing protein" evidence="1">
    <location>
        <begin position="18"/>
        <end position="138"/>
    </location>
</feature>
<proteinExistence type="predicted"/>
<dbReference type="OrthoDB" id="4566586at2759"/>